<keyword evidence="2" id="KW-1185">Reference proteome</keyword>
<accession>A0A6G1EZ95</accession>
<dbReference type="EMBL" id="SPHZ02000002">
    <property type="protein sequence ID" value="KAF0929892.1"/>
    <property type="molecule type" value="Genomic_DNA"/>
</dbReference>
<evidence type="ECO:0000313" key="1">
    <source>
        <dbReference type="EMBL" id="KAF0929892.1"/>
    </source>
</evidence>
<dbReference type="Proteomes" id="UP000479710">
    <property type="component" value="Unassembled WGS sequence"/>
</dbReference>
<dbReference type="AlphaFoldDB" id="A0A6G1EZ95"/>
<evidence type="ECO:0000313" key="2">
    <source>
        <dbReference type="Proteomes" id="UP000479710"/>
    </source>
</evidence>
<sequence length="62" mass="6962">MGSAKMQVLYLVGIPQSVLDSGQIGTAWAGSSRDIDVVFQDWWRHALTILKNIEDITRVRMS</sequence>
<gene>
    <name evidence="1" type="ORF">E2562_026360</name>
</gene>
<proteinExistence type="predicted"/>
<name>A0A6G1EZ95_9ORYZ</name>
<reference evidence="1 2" key="1">
    <citation type="submission" date="2019-11" db="EMBL/GenBank/DDBJ databases">
        <title>Whole genome sequence of Oryza granulata.</title>
        <authorList>
            <person name="Li W."/>
        </authorList>
    </citation>
    <scope>NUCLEOTIDE SEQUENCE [LARGE SCALE GENOMIC DNA]</scope>
    <source>
        <strain evidence="2">cv. Menghai</strain>
        <tissue evidence="1">Leaf</tissue>
    </source>
</reference>
<protein>
    <submittedName>
        <fullName evidence="1">Uncharacterized protein</fullName>
    </submittedName>
</protein>
<comment type="caution">
    <text evidence="1">The sequence shown here is derived from an EMBL/GenBank/DDBJ whole genome shotgun (WGS) entry which is preliminary data.</text>
</comment>
<organism evidence="1 2">
    <name type="scientific">Oryza meyeriana var. granulata</name>
    <dbReference type="NCBI Taxonomy" id="110450"/>
    <lineage>
        <taxon>Eukaryota</taxon>
        <taxon>Viridiplantae</taxon>
        <taxon>Streptophyta</taxon>
        <taxon>Embryophyta</taxon>
        <taxon>Tracheophyta</taxon>
        <taxon>Spermatophyta</taxon>
        <taxon>Magnoliopsida</taxon>
        <taxon>Liliopsida</taxon>
        <taxon>Poales</taxon>
        <taxon>Poaceae</taxon>
        <taxon>BOP clade</taxon>
        <taxon>Oryzoideae</taxon>
        <taxon>Oryzeae</taxon>
        <taxon>Oryzinae</taxon>
        <taxon>Oryza</taxon>
        <taxon>Oryza meyeriana</taxon>
    </lineage>
</organism>